<feature type="compositionally biased region" description="Basic and acidic residues" evidence="1">
    <location>
        <begin position="126"/>
        <end position="135"/>
    </location>
</feature>
<reference evidence="3 4" key="1">
    <citation type="submission" date="2020-05" db="EMBL/GenBank/DDBJ databases">
        <title>Descriptions of Corynebacterium xxxx sp. nov., Corynebacterium yyyy sp. nov. and Corynebacterium zzzz sp. nov.</title>
        <authorList>
            <person name="Zhang G."/>
        </authorList>
    </citation>
    <scope>NUCLEOTIDE SEQUENCE [LARGE SCALE GENOMIC DNA]</scope>
    <source>
        <strain evidence="4">zg-915</strain>
    </source>
</reference>
<evidence type="ECO:0000256" key="1">
    <source>
        <dbReference type="SAM" id="MobiDB-lite"/>
    </source>
</evidence>
<feature type="transmembrane region" description="Helical" evidence="2">
    <location>
        <begin position="80"/>
        <end position="101"/>
    </location>
</feature>
<protein>
    <submittedName>
        <fullName evidence="3">Uncharacterized protein</fullName>
    </submittedName>
</protein>
<feature type="transmembrane region" description="Helical" evidence="2">
    <location>
        <begin position="42"/>
        <end position="59"/>
    </location>
</feature>
<gene>
    <name evidence="3" type="ORF">HMC16_06085</name>
</gene>
<dbReference type="RefSeq" id="WP_181194683.1">
    <property type="nucleotide sequence ID" value="NZ_JABFEE010000005.1"/>
</dbReference>
<keyword evidence="2" id="KW-0812">Transmembrane</keyword>
<sequence>MAVVSLALAALTASLWAPPYAWAWMLPGVFVIGEFAWRRRDLSALLTTLTYLGLSTVFVPHSQFKNMDTIAGRDRVVGDWVMSSVVWWTLLAAAEFAVWAFKHANGDDGYRGPHAIPRSSDPASPRYEEVDAVRS</sequence>
<evidence type="ECO:0000256" key="2">
    <source>
        <dbReference type="SAM" id="Phobius"/>
    </source>
</evidence>
<name>A0A838CKL2_9CORY</name>
<keyword evidence="2" id="KW-0472">Membrane</keyword>
<dbReference type="Proteomes" id="UP000581408">
    <property type="component" value="Unassembled WGS sequence"/>
</dbReference>
<organism evidence="3 4">
    <name type="scientific">Corynebacterium wankanglinii</name>
    <dbReference type="NCBI Taxonomy" id="2735136"/>
    <lineage>
        <taxon>Bacteria</taxon>
        <taxon>Bacillati</taxon>
        <taxon>Actinomycetota</taxon>
        <taxon>Actinomycetes</taxon>
        <taxon>Mycobacteriales</taxon>
        <taxon>Corynebacteriaceae</taxon>
        <taxon>Corynebacterium</taxon>
    </lineage>
</organism>
<evidence type="ECO:0000313" key="3">
    <source>
        <dbReference type="EMBL" id="MBA1835293.1"/>
    </source>
</evidence>
<comment type="caution">
    <text evidence="3">The sequence shown here is derived from an EMBL/GenBank/DDBJ whole genome shotgun (WGS) entry which is preliminary data.</text>
</comment>
<dbReference type="EMBL" id="JABFEE010000005">
    <property type="protein sequence ID" value="MBA1835293.1"/>
    <property type="molecule type" value="Genomic_DNA"/>
</dbReference>
<evidence type="ECO:0000313" key="4">
    <source>
        <dbReference type="Proteomes" id="UP000581408"/>
    </source>
</evidence>
<keyword evidence="2" id="KW-1133">Transmembrane helix</keyword>
<dbReference type="AlphaFoldDB" id="A0A838CKL2"/>
<proteinExistence type="predicted"/>
<accession>A0A838CKL2</accession>
<feature type="region of interest" description="Disordered" evidence="1">
    <location>
        <begin position="112"/>
        <end position="135"/>
    </location>
</feature>